<dbReference type="Proteomes" id="UP001371456">
    <property type="component" value="Unassembled WGS sequence"/>
</dbReference>
<reference evidence="2 3" key="1">
    <citation type="submission" date="2024-02" db="EMBL/GenBank/DDBJ databases">
        <title>de novo genome assembly of Solanum bulbocastanum strain 11H21.</title>
        <authorList>
            <person name="Hosaka A.J."/>
        </authorList>
    </citation>
    <scope>NUCLEOTIDE SEQUENCE [LARGE SCALE GENOMIC DNA]</scope>
    <source>
        <tissue evidence="2">Young leaves</tissue>
    </source>
</reference>
<feature type="compositionally biased region" description="Basic and acidic residues" evidence="1">
    <location>
        <begin position="1"/>
        <end position="20"/>
    </location>
</feature>
<proteinExistence type="predicted"/>
<dbReference type="AlphaFoldDB" id="A0AAN8UC16"/>
<gene>
    <name evidence="2" type="ORF">RDI58_001045</name>
</gene>
<feature type="compositionally biased region" description="Basic and acidic residues" evidence="1">
    <location>
        <begin position="53"/>
        <end position="67"/>
    </location>
</feature>
<organism evidence="2 3">
    <name type="scientific">Solanum bulbocastanum</name>
    <name type="common">Wild potato</name>
    <dbReference type="NCBI Taxonomy" id="147425"/>
    <lineage>
        <taxon>Eukaryota</taxon>
        <taxon>Viridiplantae</taxon>
        <taxon>Streptophyta</taxon>
        <taxon>Embryophyta</taxon>
        <taxon>Tracheophyta</taxon>
        <taxon>Spermatophyta</taxon>
        <taxon>Magnoliopsida</taxon>
        <taxon>eudicotyledons</taxon>
        <taxon>Gunneridae</taxon>
        <taxon>Pentapetalae</taxon>
        <taxon>asterids</taxon>
        <taxon>lamiids</taxon>
        <taxon>Solanales</taxon>
        <taxon>Solanaceae</taxon>
        <taxon>Solanoideae</taxon>
        <taxon>Solaneae</taxon>
        <taxon>Solanum</taxon>
    </lineage>
</organism>
<feature type="compositionally biased region" description="Basic and acidic residues" evidence="1">
    <location>
        <begin position="30"/>
        <end position="42"/>
    </location>
</feature>
<protein>
    <submittedName>
        <fullName evidence="2">Uncharacterized protein</fullName>
    </submittedName>
</protein>
<feature type="region of interest" description="Disordered" evidence="1">
    <location>
        <begin position="1"/>
        <end position="75"/>
    </location>
</feature>
<evidence type="ECO:0000313" key="3">
    <source>
        <dbReference type="Proteomes" id="UP001371456"/>
    </source>
</evidence>
<sequence>MRQLNDQKRNSNREQIEEVQRSSNFSFRAAKRDPVDEQEPRGSQHGGNTEGNNEEKRLESTKGKEVAFHPYSENA</sequence>
<accession>A0AAN8UC16</accession>
<evidence type="ECO:0000313" key="2">
    <source>
        <dbReference type="EMBL" id="KAK6803261.1"/>
    </source>
</evidence>
<name>A0AAN8UC16_SOLBU</name>
<evidence type="ECO:0000256" key="1">
    <source>
        <dbReference type="SAM" id="MobiDB-lite"/>
    </source>
</evidence>
<comment type="caution">
    <text evidence="2">The sequence shown here is derived from an EMBL/GenBank/DDBJ whole genome shotgun (WGS) entry which is preliminary data.</text>
</comment>
<keyword evidence="3" id="KW-1185">Reference proteome</keyword>
<dbReference type="EMBL" id="JBANQN010000001">
    <property type="protein sequence ID" value="KAK6803261.1"/>
    <property type="molecule type" value="Genomic_DNA"/>
</dbReference>